<dbReference type="Proteomes" id="UP000078343">
    <property type="component" value="Unassembled WGS sequence"/>
</dbReference>
<sequence length="162" mass="17749">MRFLDAVLVYTFALKASVLAVPAPTDHLDTNSSTIRREAPTEWALALFSSQDCDLRTSIFADSGDEPKDCVDIGQQAFSAAFDGGGLFFAQLYTEQECNGFNLALGPGESGSGPRVTRDLQERKHSICRYVGILPHQQVNIPFPVIYWGNADKYIATLITLS</sequence>
<comment type="caution">
    <text evidence="2">The sequence shown here is derived from an EMBL/GenBank/DDBJ whole genome shotgun (WGS) entry which is preliminary data.</text>
</comment>
<dbReference type="AlphaFoldDB" id="A0A178ZT00"/>
<organism evidence="2 3">
    <name type="scientific">Fonsecaea erecta</name>
    <dbReference type="NCBI Taxonomy" id="1367422"/>
    <lineage>
        <taxon>Eukaryota</taxon>
        <taxon>Fungi</taxon>
        <taxon>Dikarya</taxon>
        <taxon>Ascomycota</taxon>
        <taxon>Pezizomycotina</taxon>
        <taxon>Eurotiomycetes</taxon>
        <taxon>Chaetothyriomycetidae</taxon>
        <taxon>Chaetothyriales</taxon>
        <taxon>Herpotrichiellaceae</taxon>
        <taxon>Fonsecaea</taxon>
    </lineage>
</organism>
<evidence type="ECO:0000313" key="2">
    <source>
        <dbReference type="EMBL" id="OAP62531.1"/>
    </source>
</evidence>
<dbReference type="EMBL" id="LVYI01000002">
    <property type="protein sequence ID" value="OAP62531.1"/>
    <property type="molecule type" value="Genomic_DNA"/>
</dbReference>
<accession>A0A178ZT00</accession>
<keyword evidence="3" id="KW-1185">Reference proteome</keyword>
<feature type="signal peptide" evidence="1">
    <location>
        <begin position="1"/>
        <end position="20"/>
    </location>
</feature>
<evidence type="ECO:0000313" key="3">
    <source>
        <dbReference type="Proteomes" id="UP000078343"/>
    </source>
</evidence>
<evidence type="ECO:0008006" key="4">
    <source>
        <dbReference type="Google" id="ProtNLM"/>
    </source>
</evidence>
<name>A0A178ZT00_9EURO</name>
<dbReference type="GeneID" id="30005928"/>
<keyword evidence="1" id="KW-0732">Signal</keyword>
<protein>
    <recommendedName>
        <fullName evidence="4">Ecp2 effector protein domain-containing protein</fullName>
    </recommendedName>
</protein>
<reference evidence="2 3" key="1">
    <citation type="submission" date="2016-04" db="EMBL/GenBank/DDBJ databases">
        <title>Draft genome of Fonsecaea erecta CBS 125763.</title>
        <authorList>
            <person name="Weiss V.A."/>
            <person name="Vicente V.A."/>
            <person name="Raittz R.T."/>
            <person name="Moreno L.F."/>
            <person name="De Souza E.M."/>
            <person name="Pedrosa F.O."/>
            <person name="Steffens M.B."/>
            <person name="Faoro H."/>
            <person name="Tadra-Sfeir M.Z."/>
            <person name="Najafzadeh M.J."/>
            <person name="Felipe M.S."/>
            <person name="Teixeira M."/>
            <person name="Sun J."/>
            <person name="Xi L."/>
            <person name="Gomes R."/>
            <person name="De Azevedo C.M."/>
            <person name="Salgado C.G."/>
            <person name="Da Silva M.B."/>
            <person name="Nascimento M.F."/>
            <person name="Queiroz-Telles F."/>
            <person name="Attili D.S."/>
            <person name="Gorbushina A."/>
        </authorList>
    </citation>
    <scope>NUCLEOTIDE SEQUENCE [LARGE SCALE GENOMIC DNA]</scope>
    <source>
        <strain evidence="2 3">CBS 125763</strain>
    </source>
</reference>
<feature type="chain" id="PRO_5008098747" description="Ecp2 effector protein domain-containing protein" evidence="1">
    <location>
        <begin position="21"/>
        <end position="162"/>
    </location>
</feature>
<gene>
    <name evidence="2" type="ORF">AYL99_01758</name>
</gene>
<dbReference type="RefSeq" id="XP_018695898.1">
    <property type="nucleotide sequence ID" value="XM_018833274.1"/>
</dbReference>
<proteinExistence type="predicted"/>
<evidence type="ECO:0000256" key="1">
    <source>
        <dbReference type="SAM" id="SignalP"/>
    </source>
</evidence>